<dbReference type="Proteomes" id="UP000193061">
    <property type="component" value="Unassembled WGS sequence"/>
</dbReference>
<protein>
    <recommendedName>
        <fullName evidence="4">DUF2189 domain-containing protein</fullName>
    </recommendedName>
</protein>
<dbReference type="InterPro" id="IPR018692">
    <property type="entry name" value="DUF2189"/>
</dbReference>
<evidence type="ECO:0008006" key="4">
    <source>
        <dbReference type="Google" id="ProtNLM"/>
    </source>
</evidence>
<name>A0A1X6YXX0_9RHOB</name>
<dbReference type="EMBL" id="FWFX01000004">
    <property type="protein sequence ID" value="SLN34947.1"/>
    <property type="molecule type" value="Genomic_DNA"/>
</dbReference>
<feature type="transmembrane region" description="Helical" evidence="1">
    <location>
        <begin position="187"/>
        <end position="212"/>
    </location>
</feature>
<keyword evidence="1" id="KW-0472">Membrane</keyword>
<evidence type="ECO:0000313" key="3">
    <source>
        <dbReference type="Proteomes" id="UP000193061"/>
    </source>
</evidence>
<feature type="transmembrane region" description="Helical" evidence="1">
    <location>
        <begin position="245"/>
        <end position="271"/>
    </location>
</feature>
<feature type="transmembrane region" description="Helical" evidence="1">
    <location>
        <begin position="141"/>
        <end position="167"/>
    </location>
</feature>
<evidence type="ECO:0000313" key="2">
    <source>
        <dbReference type="EMBL" id="SLN34947.1"/>
    </source>
</evidence>
<dbReference type="AlphaFoldDB" id="A0A1X6YXX0"/>
<evidence type="ECO:0000256" key="1">
    <source>
        <dbReference type="SAM" id="Phobius"/>
    </source>
</evidence>
<reference evidence="2 3" key="1">
    <citation type="submission" date="2017-03" db="EMBL/GenBank/DDBJ databases">
        <authorList>
            <person name="Afonso C.L."/>
            <person name="Miller P.J."/>
            <person name="Scott M.A."/>
            <person name="Spackman E."/>
            <person name="Goraichik I."/>
            <person name="Dimitrov K.M."/>
            <person name="Suarez D.L."/>
            <person name="Swayne D.E."/>
        </authorList>
    </citation>
    <scope>NUCLEOTIDE SEQUENCE [LARGE SCALE GENOMIC DNA]</scope>
    <source>
        <strain evidence="2 3">CECT 7450</strain>
    </source>
</reference>
<accession>A0A1X6YXX0</accession>
<sequence length="288" mass="30623">MVKTIGNPLSWTLDAVFGASRAAGEAVGALGTEITEVPKTNPIDSADIRKALRMGLDDFKSMRSDVIFLVLIYPIIGATLVVMAFNKTLLPLIAPLAAGFALLGPVAAIGLYEMSRQRETNKEIRWHAALSALSARNLGPVLVLGFYLLCLFLAWMCCAYLIYILTLGPEPPASAGTFLLDVTTTQAGWAMVIVGLGVGFLFACLVLVISLISFPMLIDQHVGVSIAVATSIKVAKQSPATVLQWGFIVAALMAIGTLPFFLGLVVVLPILGHATWHLYRAAVPMKGG</sequence>
<organism evidence="2 3">
    <name type="scientific">Roseovarius albus</name>
    <dbReference type="NCBI Taxonomy" id="1247867"/>
    <lineage>
        <taxon>Bacteria</taxon>
        <taxon>Pseudomonadati</taxon>
        <taxon>Pseudomonadota</taxon>
        <taxon>Alphaproteobacteria</taxon>
        <taxon>Rhodobacterales</taxon>
        <taxon>Roseobacteraceae</taxon>
        <taxon>Roseovarius</taxon>
    </lineage>
</organism>
<keyword evidence="1" id="KW-0812">Transmembrane</keyword>
<dbReference type="Pfam" id="PF09955">
    <property type="entry name" value="DUF2189"/>
    <property type="match status" value="1"/>
</dbReference>
<keyword evidence="1" id="KW-1133">Transmembrane helix</keyword>
<gene>
    <name evidence="2" type="ORF">ROA7450_01619</name>
</gene>
<dbReference type="OrthoDB" id="9809543at2"/>
<feature type="transmembrane region" description="Helical" evidence="1">
    <location>
        <begin position="66"/>
        <end position="86"/>
    </location>
</feature>
<proteinExistence type="predicted"/>
<keyword evidence="3" id="KW-1185">Reference proteome</keyword>
<feature type="transmembrane region" description="Helical" evidence="1">
    <location>
        <begin position="92"/>
        <end position="112"/>
    </location>
</feature>